<feature type="transmembrane region" description="Helical" evidence="19">
    <location>
        <begin position="537"/>
        <end position="559"/>
    </location>
</feature>
<dbReference type="FunFam" id="3.80.10.10:FF:000129">
    <property type="entry name" value="Leucine-rich repeat receptor-like kinase"/>
    <property type="match status" value="1"/>
</dbReference>
<dbReference type="Gene3D" id="1.10.510.10">
    <property type="entry name" value="Transferase(Phosphotransferase) domain 1"/>
    <property type="match status" value="1"/>
</dbReference>
<evidence type="ECO:0000256" key="15">
    <source>
        <dbReference type="ARBA" id="ARBA00023170"/>
    </source>
</evidence>
<dbReference type="SUPFAM" id="SSF52058">
    <property type="entry name" value="L domain-like"/>
    <property type="match status" value="1"/>
</dbReference>
<keyword evidence="7 19" id="KW-0812">Transmembrane</keyword>
<evidence type="ECO:0000256" key="8">
    <source>
        <dbReference type="ARBA" id="ARBA00022729"/>
    </source>
</evidence>
<proteinExistence type="predicted"/>
<dbReference type="InterPro" id="IPR032675">
    <property type="entry name" value="LRR_dom_sf"/>
</dbReference>
<dbReference type="Pfam" id="PF13855">
    <property type="entry name" value="LRR_8"/>
    <property type="match status" value="1"/>
</dbReference>
<evidence type="ECO:0000256" key="14">
    <source>
        <dbReference type="ARBA" id="ARBA00023136"/>
    </source>
</evidence>
<dbReference type="OMA" id="QKHWLTE"/>
<dbReference type="InterPro" id="IPR000719">
    <property type="entry name" value="Prot_kinase_dom"/>
</dbReference>
<organism evidence="21 22">
    <name type="scientific">Quercus lobata</name>
    <name type="common">Valley oak</name>
    <dbReference type="NCBI Taxonomy" id="97700"/>
    <lineage>
        <taxon>Eukaryota</taxon>
        <taxon>Viridiplantae</taxon>
        <taxon>Streptophyta</taxon>
        <taxon>Embryophyta</taxon>
        <taxon>Tracheophyta</taxon>
        <taxon>Spermatophyta</taxon>
        <taxon>Magnoliopsida</taxon>
        <taxon>eudicotyledons</taxon>
        <taxon>Gunneridae</taxon>
        <taxon>Pentapetalae</taxon>
        <taxon>rosids</taxon>
        <taxon>fabids</taxon>
        <taxon>Fagales</taxon>
        <taxon>Fagaceae</taxon>
        <taxon>Quercus</taxon>
    </lineage>
</organism>
<dbReference type="Proteomes" id="UP000594261">
    <property type="component" value="Chromosome 5"/>
</dbReference>
<keyword evidence="5" id="KW-0433">Leucine-rich repeat</keyword>
<dbReference type="PRINTS" id="PR00019">
    <property type="entry name" value="LEURICHRPT"/>
</dbReference>
<evidence type="ECO:0000256" key="9">
    <source>
        <dbReference type="ARBA" id="ARBA00022737"/>
    </source>
</evidence>
<dbReference type="SUPFAM" id="SSF56112">
    <property type="entry name" value="Protein kinase-like (PK-like)"/>
    <property type="match status" value="1"/>
</dbReference>
<evidence type="ECO:0000256" key="18">
    <source>
        <dbReference type="PROSITE-ProRule" id="PRU10141"/>
    </source>
</evidence>
<evidence type="ECO:0000256" key="6">
    <source>
        <dbReference type="ARBA" id="ARBA00022679"/>
    </source>
</evidence>
<dbReference type="InterPro" id="IPR017441">
    <property type="entry name" value="Protein_kinase_ATP_BS"/>
</dbReference>
<dbReference type="AlphaFoldDB" id="A0A7N2LN60"/>
<dbReference type="Gene3D" id="3.30.200.20">
    <property type="entry name" value="Phosphorylase Kinase, domain 1"/>
    <property type="match status" value="1"/>
</dbReference>
<evidence type="ECO:0000256" key="13">
    <source>
        <dbReference type="ARBA" id="ARBA00022989"/>
    </source>
</evidence>
<evidence type="ECO:0000256" key="17">
    <source>
        <dbReference type="ARBA" id="ARBA00048679"/>
    </source>
</evidence>
<keyword evidence="9" id="KW-0677">Repeat</keyword>
<dbReference type="CDD" id="cd14066">
    <property type="entry name" value="STKc_IRAK"/>
    <property type="match status" value="1"/>
</dbReference>
<evidence type="ECO:0000256" key="7">
    <source>
        <dbReference type="ARBA" id="ARBA00022692"/>
    </source>
</evidence>
<accession>A0A7N2LN60</accession>
<comment type="catalytic activity">
    <reaction evidence="17">
        <text>L-seryl-[protein] + ATP = O-phospho-L-seryl-[protein] + ADP + H(+)</text>
        <dbReference type="Rhea" id="RHEA:17989"/>
        <dbReference type="Rhea" id="RHEA-COMP:9863"/>
        <dbReference type="Rhea" id="RHEA-COMP:11604"/>
        <dbReference type="ChEBI" id="CHEBI:15378"/>
        <dbReference type="ChEBI" id="CHEBI:29999"/>
        <dbReference type="ChEBI" id="CHEBI:30616"/>
        <dbReference type="ChEBI" id="CHEBI:83421"/>
        <dbReference type="ChEBI" id="CHEBI:456216"/>
        <dbReference type="EC" id="2.7.11.1"/>
    </reaction>
</comment>
<dbReference type="PROSITE" id="PS50011">
    <property type="entry name" value="PROTEIN_KINASE_DOM"/>
    <property type="match status" value="1"/>
</dbReference>
<dbReference type="EMBL" id="LRBV02000005">
    <property type="status" value="NOT_ANNOTATED_CDS"/>
    <property type="molecule type" value="Genomic_DNA"/>
</dbReference>
<dbReference type="PANTHER" id="PTHR45631:SF206">
    <property type="entry name" value="PROTEIN KINASE DOMAIN-CONTAINING PROTEIN"/>
    <property type="match status" value="1"/>
</dbReference>
<evidence type="ECO:0000256" key="12">
    <source>
        <dbReference type="ARBA" id="ARBA00022840"/>
    </source>
</evidence>
<dbReference type="Gramene" id="QL05p018452:mrna">
    <property type="protein sequence ID" value="QL05p018452:mrna"/>
    <property type="gene ID" value="QL05p018452"/>
</dbReference>
<dbReference type="EC" id="2.7.11.1" evidence="2"/>
<reference evidence="21 22" key="1">
    <citation type="journal article" date="2016" name="G3 (Bethesda)">
        <title>First Draft Assembly and Annotation of the Genome of a California Endemic Oak Quercus lobata Nee (Fagaceae).</title>
        <authorList>
            <person name="Sork V.L."/>
            <person name="Fitz-Gibbon S.T."/>
            <person name="Puiu D."/>
            <person name="Crepeau M."/>
            <person name="Gugger P.F."/>
            <person name="Sherman R."/>
            <person name="Stevens K."/>
            <person name="Langley C.H."/>
            <person name="Pellegrini M."/>
            <person name="Salzberg S.L."/>
        </authorList>
    </citation>
    <scope>NUCLEOTIDE SEQUENCE [LARGE SCALE GENOMIC DNA]</scope>
    <source>
        <strain evidence="21 22">cv. SW786</strain>
    </source>
</reference>
<evidence type="ECO:0000256" key="19">
    <source>
        <dbReference type="SAM" id="Phobius"/>
    </source>
</evidence>
<keyword evidence="14 19" id="KW-0472">Membrane</keyword>
<keyword evidence="13 19" id="KW-1133">Transmembrane helix</keyword>
<evidence type="ECO:0000256" key="4">
    <source>
        <dbReference type="ARBA" id="ARBA00022553"/>
    </source>
</evidence>
<name>A0A7N2LN60_QUELO</name>
<dbReference type="InterPro" id="IPR001611">
    <property type="entry name" value="Leu-rich_rpt"/>
</dbReference>
<dbReference type="InterPro" id="IPR001245">
    <property type="entry name" value="Ser-Thr/Tyr_kinase_cat_dom"/>
</dbReference>
<keyword evidence="8" id="KW-0732">Signal</keyword>
<keyword evidence="12 18" id="KW-0067">ATP-binding</keyword>
<dbReference type="EnsemblPlants" id="QL05p018452:mrna">
    <property type="protein sequence ID" value="QL05p018452:mrna"/>
    <property type="gene ID" value="QL05p018452"/>
</dbReference>
<comment type="subcellular location">
    <subcellularLocation>
        <location evidence="1">Membrane</location>
        <topology evidence="1">Single-pass membrane protein</topology>
    </subcellularLocation>
</comment>
<evidence type="ECO:0000256" key="16">
    <source>
        <dbReference type="ARBA" id="ARBA00047899"/>
    </source>
</evidence>
<keyword evidence="15" id="KW-0675">Receptor</keyword>
<dbReference type="SMART" id="SM00220">
    <property type="entry name" value="S_TKc"/>
    <property type="match status" value="1"/>
</dbReference>
<dbReference type="Pfam" id="PF07714">
    <property type="entry name" value="PK_Tyr_Ser-Thr"/>
    <property type="match status" value="1"/>
</dbReference>
<evidence type="ECO:0000256" key="10">
    <source>
        <dbReference type="ARBA" id="ARBA00022741"/>
    </source>
</evidence>
<dbReference type="PROSITE" id="PS00108">
    <property type="entry name" value="PROTEIN_KINASE_ST"/>
    <property type="match status" value="1"/>
</dbReference>
<keyword evidence="6" id="KW-0808">Transferase</keyword>
<keyword evidence="22" id="KW-1185">Reference proteome</keyword>
<dbReference type="InterPro" id="IPR008271">
    <property type="entry name" value="Ser/Thr_kinase_AS"/>
</dbReference>
<evidence type="ECO:0000256" key="2">
    <source>
        <dbReference type="ARBA" id="ARBA00012513"/>
    </source>
</evidence>
<protein>
    <recommendedName>
        <fullName evidence="2">non-specific serine/threonine protein kinase</fullName>
        <ecNumber evidence="2">2.7.11.1</ecNumber>
    </recommendedName>
</protein>
<keyword evidence="3" id="KW-0723">Serine/threonine-protein kinase</keyword>
<evidence type="ECO:0000256" key="11">
    <source>
        <dbReference type="ARBA" id="ARBA00022777"/>
    </source>
</evidence>
<evidence type="ECO:0000256" key="3">
    <source>
        <dbReference type="ARBA" id="ARBA00022527"/>
    </source>
</evidence>
<sequence>MGGVFGNKWSPDSMMWLTFASVFALWAITVSSANLVSEREFSNYKHGRRKLDDIGGSISIDCGILDDYKYTDDKTEIEYISDKDFIDSGENRNISSKFNHETLQKYLWNVRSFPQGNRSCYTIRPHEGKDTTYFIRATFMYGNYDEQDKLPEFDLYNGVNIWDKVKFDNESHIVIKEIIHFSLMDHINVCLLNTGSGTPFISALELRHFHNSSYRIPPTKSLVLYRRFDVGSTTGQVIRYKDDAYDRMWFPYNFLQSIPFDTSSAVDSVNHSEYKLPSMVMNTAVRPMNNDSLDFEVDTNDPTLEFYIYLHFAELEIIQENEQREFNISLNGNSWKESVVPLYLSSTTINSSTPVRGPKLKFSIYKTENSTLPPILNAMEVYIFKDFLQAPTDQEDVNAIMDIKVSNGVTKIWQGDPCLPRPAWDGLNCKDNGYEPPIIISLNLGSSGLTGKISPSMARFKSLEYLDLSNNSLTGPLPEFLSQMPKLTTLNLSGNKLSGSVPSALLERSNNGFLSLSVDGNPDLCVMAPCKKEKKNFVVPLIAAIVSALVVLTMLVVCWRCKRKQAAKQLPSTHQGGRPLKSDNRQFTYSEVVSITNNFQKIVGKGGFGTVYLGCLSDGMQVAVKMLSPSSTDGSTQFLTEAQLLMRVHHRNLTSFVGYCNEGTNFGIIYEYMAYGNLEEHLSDKTRDALSWKERLQIAVDAAQGLEYLHHGCKPPIIHRDVKTANILVNEKLQAKIADFGFSKFFTEGQSHLSTAIVGTMGYLDPEYYTSNRLTERSDVYSFGIVLLELITGKRAIIKSHNKDNTNIVDWVSPLLARGDIRNIIDPRMPGNFDTNSVWKAIETAIACVPLISIQRPSMNHVVIELKECLEIEKAHEQDCGPMTKSFNDTFEVNPLGLEMDMVPQAR</sequence>
<dbReference type="GO" id="GO:0016020">
    <property type="term" value="C:membrane"/>
    <property type="evidence" value="ECO:0007669"/>
    <property type="project" value="UniProtKB-SubCell"/>
</dbReference>
<dbReference type="GO" id="GO:0004674">
    <property type="term" value="F:protein serine/threonine kinase activity"/>
    <property type="evidence" value="ECO:0007669"/>
    <property type="project" value="UniProtKB-KW"/>
</dbReference>
<feature type="binding site" evidence="18">
    <location>
        <position position="625"/>
    </location>
    <ligand>
        <name>ATP</name>
        <dbReference type="ChEBI" id="CHEBI:30616"/>
    </ligand>
</feature>
<dbReference type="GO" id="GO:0005524">
    <property type="term" value="F:ATP binding"/>
    <property type="evidence" value="ECO:0007669"/>
    <property type="project" value="UniProtKB-UniRule"/>
</dbReference>
<dbReference type="PROSITE" id="PS51450">
    <property type="entry name" value="LRR"/>
    <property type="match status" value="1"/>
</dbReference>
<evidence type="ECO:0000256" key="5">
    <source>
        <dbReference type="ARBA" id="ARBA00022614"/>
    </source>
</evidence>
<comment type="catalytic activity">
    <reaction evidence="16">
        <text>L-threonyl-[protein] + ATP = O-phospho-L-threonyl-[protein] + ADP + H(+)</text>
        <dbReference type="Rhea" id="RHEA:46608"/>
        <dbReference type="Rhea" id="RHEA-COMP:11060"/>
        <dbReference type="Rhea" id="RHEA-COMP:11605"/>
        <dbReference type="ChEBI" id="CHEBI:15378"/>
        <dbReference type="ChEBI" id="CHEBI:30013"/>
        <dbReference type="ChEBI" id="CHEBI:30616"/>
        <dbReference type="ChEBI" id="CHEBI:61977"/>
        <dbReference type="ChEBI" id="CHEBI:456216"/>
        <dbReference type="EC" id="2.7.11.1"/>
    </reaction>
</comment>
<keyword evidence="10 18" id="KW-0547">Nucleotide-binding</keyword>
<evidence type="ECO:0000313" key="22">
    <source>
        <dbReference type="Proteomes" id="UP000594261"/>
    </source>
</evidence>
<evidence type="ECO:0000256" key="1">
    <source>
        <dbReference type="ARBA" id="ARBA00004167"/>
    </source>
</evidence>
<dbReference type="PROSITE" id="PS00107">
    <property type="entry name" value="PROTEIN_KINASE_ATP"/>
    <property type="match status" value="1"/>
</dbReference>
<evidence type="ECO:0000313" key="21">
    <source>
        <dbReference type="EnsemblPlants" id="QL05p018452:mrna"/>
    </source>
</evidence>
<dbReference type="Gene3D" id="3.80.10.10">
    <property type="entry name" value="Ribonuclease Inhibitor"/>
    <property type="match status" value="1"/>
</dbReference>
<dbReference type="InterPro" id="IPR024788">
    <property type="entry name" value="Malectin-like_Carb-bd_dom"/>
</dbReference>
<keyword evidence="11" id="KW-0418">Kinase</keyword>
<evidence type="ECO:0000259" key="20">
    <source>
        <dbReference type="PROSITE" id="PS50011"/>
    </source>
</evidence>
<dbReference type="InParanoid" id="A0A7N2LN60"/>
<dbReference type="Pfam" id="PF12819">
    <property type="entry name" value="Malectin_like"/>
    <property type="match status" value="1"/>
</dbReference>
<keyword evidence="4" id="KW-0597">Phosphoprotein</keyword>
<feature type="domain" description="Protein kinase" evidence="20">
    <location>
        <begin position="597"/>
        <end position="870"/>
    </location>
</feature>
<dbReference type="FunFam" id="3.30.200.20:FF:000394">
    <property type="entry name" value="Leucine-rich repeat receptor-like protein kinase"/>
    <property type="match status" value="1"/>
</dbReference>
<reference evidence="21" key="2">
    <citation type="submission" date="2021-01" db="UniProtKB">
        <authorList>
            <consortium name="EnsemblPlants"/>
        </authorList>
    </citation>
    <scope>IDENTIFICATION</scope>
</reference>
<dbReference type="PANTHER" id="PTHR45631">
    <property type="entry name" value="OS07G0107800 PROTEIN-RELATED"/>
    <property type="match status" value="1"/>
</dbReference>
<dbReference type="InterPro" id="IPR011009">
    <property type="entry name" value="Kinase-like_dom_sf"/>
</dbReference>
<dbReference type="FunFam" id="1.10.510.10:FF:000146">
    <property type="entry name" value="LRR receptor-like serine/threonine-protein kinase IOS1"/>
    <property type="match status" value="1"/>
</dbReference>